<evidence type="ECO:0000313" key="10">
    <source>
        <dbReference type="EMBL" id="OCS85631.1"/>
    </source>
</evidence>
<dbReference type="GO" id="GO:0005886">
    <property type="term" value="C:plasma membrane"/>
    <property type="evidence" value="ECO:0007669"/>
    <property type="project" value="UniProtKB-SubCell"/>
</dbReference>
<evidence type="ECO:0000256" key="7">
    <source>
        <dbReference type="ARBA" id="ARBA00022989"/>
    </source>
</evidence>
<comment type="similarity">
    <text evidence="9">Belongs to the dicarboxylate/amino acid:cation symporter (DAACS) (TC 2.A.23) family.</text>
</comment>
<keyword evidence="8 9" id="KW-0472">Membrane</keyword>
<dbReference type="PANTHER" id="PTHR42865">
    <property type="entry name" value="PROTON/GLUTAMATE-ASPARTATE SYMPORTER"/>
    <property type="match status" value="1"/>
</dbReference>
<feature type="transmembrane region" description="Helical" evidence="9">
    <location>
        <begin position="212"/>
        <end position="236"/>
    </location>
</feature>
<dbReference type="PRINTS" id="PR00173">
    <property type="entry name" value="EDTRNSPORT"/>
</dbReference>
<feature type="transmembrane region" description="Helical" evidence="9">
    <location>
        <begin position="37"/>
        <end position="65"/>
    </location>
</feature>
<keyword evidence="2 9" id="KW-0813">Transport</keyword>
<evidence type="ECO:0000256" key="2">
    <source>
        <dbReference type="ARBA" id="ARBA00022448"/>
    </source>
</evidence>
<name>A0A1C0YEP6_9BACL</name>
<keyword evidence="11" id="KW-1185">Reference proteome</keyword>
<sequence length="401" mass="41452">MKNVWQAWTNINLVTRIIAGIVIGIAFALLLPDAAVIALLGSLFVGALKAVAPILVFVLVIHAIASHEAGKKTNMKMILGLYAIGTLSAGFVAVVASFLFPTTLTLTQGAEEVSAPSGIGEVLQTLLFNIVSNPITAIAEANYIGILAWAVVLGVALKAASATTKEVISNLSDAISKVVQAVIQFAPIGILGLVYEAVAVNGLSALGEYGRLLVVLVGSMFFIALVINPLIVFIVTRRNPYPLVLLTLRESAVTAFFTRSSAANIPVNMKLCEKLNLNKDTYAVSIPLGATINMAGAAVTIAVLSLAGANTLNIEVDIWTALILVVLAAVSAAGASGVAGGSLLLIPLATSLFGVPADIAMQIVAIGFIIGVVQDSCETALNSSSDVVFTAAAEYATERKK</sequence>
<dbReference type="SUPFAM" id="SSF118215">
    <property type="entry name" value="Proton glutamate symport protein"/>
    <property type="match status" value="1"/>
</dbReference>
<evidence type="ECO:0000256" key="5">
    <source>
        <dbReference type="ARBA" id="ARBA00022847"/>
    </source>
</evidence>
<proteinExistence type="inferred from homology"/>
<feature type="transmembrane region" description="Helical" evidence="9">
    <location>
        <begin position="178"/>
        <end position="200"/>
    </location>
</feature>
<feature type="transmembrane region" description="Helical" evidence="9">
    <location>
        <begin position="135"/>
        <end position="157"/>
    </location>
</feature>
<feature type="transmembrane region" description="Helical" evidence="9">
    <location>
        <begin position="12"/>
        <end position="31"/>
    </location>
</feature>
<dbReference type="AlphaFoldDB" id="A0A1C0YEP6"/>
<keyword evidence="4 9" id="KW-0812">Transmembrane</keyword>
<feature type="transmembrane region" description="Helical" evidence="9">
    <location>
        <begin position="77"/>
        <end position="100"/>
    </location>
</feature>
<dbReference type="GO" id="GO:0005295">
    <property type="term" value="F:neutral L-amino acid:sodium symporter activity"/>
    <property type="evidence" value="ECO:0007669"/>
    <property type="project" value="TreeGrafter"/>
</dbReference>
<accession>A0A1C0YEP6</accession>
<dbReference type="GO" id="GO:0015826">
    <property type="term" value="P:threonine transport"/>
    <property type="evidence" value="ECO:0007669"/>
    <property type="project" value="InterPro"/>
</dbReference>
<dbReference type="GO" id="GO:0032329">
    <property type="term" value="P:serine transport"/>
    <property type="evidence" value="ECO:0007669"/>
    <property type="project" value="InterPro"/>
</dbReference>
<gene>
    <name evidence="9" type="primary">sstT</name>
    <name evidence="10" type="ORF">A6M13_02935</name>
</gene>
<dbReference type="Pfam" id="PF00375">
    <property type="entry name" value="SDF"/>
    <property type="match status" value="1"/>
</dbReference>
<evidence type="ECO:0000313" key="11">
    <source>
        <dbReference type="Proteomes" id="UP000093199"/>
    </source>
</evidence>
<keyword evidence="5 9" id="KW-0769">Symport</keyword>
<comment type="catalytic activity">
    <reaction evidence="9">
        <text>L-serine(in) + Na(+)(in) = L-serine(out) + Na(+)(out)</text>
        <dbReference type="Rhea" id="RHEA:29575"/>
        <dbReference type="ChEBI" id="CHEBI:29101"/>
        <dbReference type="ChEBI" id="CHEBI:33384"/>
    </reaction>
</comment>
<keyword evidence="7 9" id="KW-1133">Transmembrane helix</keyword>
<organism evidence="10 11">
    <name type="scientific">Caryophanon tenue</name>
    <dbReference type="NCBI Taxonomy" id="33978"/>
    <lineage>
        <taxon>Bacteria</taxon>
        <taxon>Bacillati</taxon>
        <taxon>Bacillota</taxon>
        <taxon>Bacilli</taxon>
        <taxon>Bacillales</taxon>
        <taxon>Caryophanaceae</taxon>
        <taxon>Caryophanon</taxon>
    </lineage>
</organism>
<evidence type="ECO:0000256" key="9">
    <source>
        <dbReference type="HAMAP-Rule" id="MF_01582"/>
    </source>
</evidence>
<feature type="transmembrane region" description="Helical" evidence="9">
    <location>
        <begin position="318"/>
        <end position="346"/>
    </location>
</feature>
<dbReference type="Proteomes" id="UP000093199">
    <property type="component" value="Unassembled WGS sequence"/>
</dbReference>
<feature type="transmembrane region" description="Helical" evidence="9">
    <location>
        <begin position="282"/>
        <end position="306"/>
    </location>
</feature>
<reference evidence="10 11" key="1">
    <citation type="submission" date="2016-07" db="EMBL/GenBank/DDBJ databases">
        <title>Caryophanon tenue genome sequencing.</title>
        <authorList>
            <person name="Verma A."/>
            <person name="Pal Y."/>
            <person name="Krishnamurthi S."/>
        </authorList>
    </citation>
    <scope>NUCLEOTIDE SEQUENCE [LARGE SCALE GENOMIC DNA]</scope>
    <source>
        <strain evidence="10 11">DSM 14152</strain>
    </source>
</reference>
<comment type="caution">
    <text evidence="10">The sequence shown here is derived from an EMBL/GenBank/DDBJ whole genome shotgun (WGS) entry which is preliminary data.</text>
</comment>
<dbReference type="PANTHER" id="PTHR42865:SF8">
    <property type="entry name" value="SERINE_THREONINE TRANSPORTER SSTT"/>
    <property type="match status" value="1"/>
</dbReference>
<dbReference type="FunFam" id="1.10.3860.10:FF:000003">
    <property type="entry name" value="Serine/threonine transporter sstT"/>
    <property type="match status" value="1"/>
</dbReference>
<feature type="transmembrane region" description="Helical" evidence="9">
    <location>
        <begin position="352"/>
        <end position="373"/>
    </location>
</feature>
<dbReference type="RefSeq" id="WP_066544818.1">
    <property type="nucleotide sequence ID" value="NZ_MASJ01000012.1"/>
</dbReference>
<keyword evidence="3 9" id="KW-1003">Cell membrane</keyword>
<dbReference type="Gene3D" id="1.10.3860.10">
    <property type="entry name" value="Sodium:dicarboxylate symporter"/>
    <property type="match status" value="1"/>
</dbReference>
<dbReference type="InterPro" id="IPR023025">
    <property type="entry name" value="Ser_Thr_transp_SstT"/>
</dbReference>
<dbReference type="OrthoDB" id="9768885at2"/>
<evidence type="ECO:0000256" key="6">
    <source>
        <dbReference type="ARBA" id="ARBA00022970"/>
    </source>
</evidence>
<evidence type="ECO:0000256" key="1">
    <source>
        <dbReference type="ARBA" id="ARBA00004141"/>
    </source>
</evidence>
<dbReference type="EMBL" id="MASJ01000012">
    <property type="protein sequence ID" value="OCS85631.1"/>
    <property type="molecule type" value="Genomic_DNA"/>
</dbReference>
<evidence type="ECO:0000256" key="4">
    <source>
        <dbReference type="ARBA" id="ARBA00022692"/>
    </source>
</evidence>
<comment type="catalytic activity">
    <reaction evidence="9">
        <text>L-threonine(in) + Na(+)(in) = L-threonine(out) + Na(+)(out)</text>
        <dbReference type="Rhea" id="RHEA:69999"/>
        <dbReference type="ChEBI" id="CHEBI:29101"/>
        <dbReference type="ChEBI" id="CHEBI:57926"/>
    </reaction>
</comment>
<dbReference type="HAMAP" id="MF_01582">
    <property type="entry name" value="Ser_Thr_transp_SstT"/>
    <property type="match status" value="1"/>
</dbReference>
<comment type="subcellular location">
    <subcellularLocation>
        <location evidence="9">Cell membrane</location>
        <topology evidence="9">Multi-pass membrane protein</topology>
    </subcellularLocation>
    <subcellularLocation>
        <location evidence="1">Membrane</location>
        <topology evidence="1">Multi-pass membrane protein</topology>
    </subcellularLocation>
</comment>
<dbReference type="InterPro" id="IPR036458">
    <property type="entry name" value="Na:dicarbo_symporter_sf"/>
</dbReference>
<dbReference type="InterPro" id="IPR001991">
    <property type="entry name" value="Na-dicarboxylate_symporter"/>
</dbReference>
<keyword evidence="6 9" id="KW-0029">Amino-acid transport</keyword>
<dbReference type="NCBIfam" id="NF010151">
    <property type="entry name" value="PRK13628.1"/>
    <property type="match status" value="1"/>
</dbReference>
<protein>
    <recommendedName>
        <fullName evidence="9">Serine/threonine transporter SstT</fullName>
    </recommendedName>
    <alternativeName>
        <fullName evidence="9">Na(+)/serine-threonine symporter</fullName>
    </alternativeName>
</protein>
<evidence type="ECO:0000256" key="3">
    <source>
        <dbReference type="ARBA" id="ARBA00022475"/>
    </source>
</evidence>
<comment type="function">
    <text evidence="9">Involved in the import of serine and threonine into the cell, with the concomitant import of sodium (symport system).</text>
</comment>
<evidence type="ECO:0000256" key="8">
    <source>
        <dbReference type="ARBA" id="ARBA00023136"/>
    </source>
</evidence>